<accession>A0A657EPC0</accession>
<sequence length="219" mass="24466">GQNPLVLQGKVNLAVSLLVLVILVLLNSPVLDSMRISVNSHMARYQSGKNTPDQVSLYMLEQSGRYGRAALESLKSDAGFMKDPKRARDLLMALDGEQHLQQQISEKVLAENVLIAPGSGKPDATFWSALIQDRYNVMTCIGKDACVLVEQDLNSDGRAERILFAFDDERYIVYGFDPDKKEWQELTMSLLPRDITKEKLLTAAKDGKLGTKPKAWRDL</sequence>
<organism evidence="2">
    <name type="scientific">Salmonella enteritidis</name>
    <dbReference type="NCBI Taxonomy" id="149539"/>
    <lineage>
        <taxon>Bacteria</taxon>
        <taxon>Pseudomonadati</taxon>
        <taxon>Pseudomonadota</taxon>
        <taxon>Gammaproteobacteria</taxon>
        <taxon>Enterobacterales</taxon>
        <taxon>Enterobacteriaceae</taxon>
        <taxon>Salmonella</taxon>
    </lineage>
</organism>
<feature type="non-terminal residue" evidence="2">
    <location>
        <position position="1"/>
    </location>
</feature>
<dbReference type="Proteomes" id="UP000885271">
    <property type="component" value="Unassembled WGS sequence"/>
</dbReference>
<evidence type="ECO:0000256" key="1">
    <source>
        <dbReference type="SAM" id="Phobius"/>
    </source>
</evidence>
<comment type="caution">
    <text evidence="2">The sequence shown here is derived from an EMBL/GenBank/DDBJ whole genome shotgun (WGS) entry which is preliminary data.</text>
</comment>
<name>A0A657EPC0_SALEN</name>
<evidence type="ECO:0000313" key="2">
    <source>
        <dbReference type="EMBL" id="MIQ24023.1"/>
    </source>
</evidence>
<feature type="transmembrane region" description="Helical" evidence="1">
    <location>
        <begin position="12"/>
        <end position="31"/>
    </location>
</feature>
<protein>
    <submittedName>
        <fullName evidence="2">DUF4153 domain-containing protein</fullName>
    </submittedName>
</protein>
<proteinExistence type="predicted"/>
<dbReference type="AlphaFoldDB" id="A0A657EPC0"/>
<dbReference type="EMBL" id="RSQT01000242">
    <property type="protein sequence ID" value="MIQ24023.1"/>
    <property type="molecule type" value="Genomic_DNA"/>
</dbReference>
<keyword evidence="1" id="KW-1133">Transmembrane helix</keyword>
<keyword evidence="1" id="KW-0812">Transmembrane</keyword>
<feature type="non-terminal residue" evidence="2">
    <location>
        <position position="219"/>
    </location>
</feature>
<reference evidence="2" key="1">
    <citation type="submission" date="2018-08" db="EMBL/GenBank/DDBJ databases">
        <authorList>
            <person name="Ashton P.M."/>
            <person name="Dallman T."/>
            <person name="Nair S."/>
            <person name="De Pinna E."/>
            <person name="Peters T."/>
            <person name="Grant K."/>
        </authorList>
    </citation>
    <scope>NUCLEOTIDE SEQUENCE [LARGE SCALE GENOMIC DNA]</scope>
    <source>
        <strain evidence="2">38306</strain>
    </source>
</reference>
<gene>
    <name evidence="2" type="ORF">ZQ07_26380</name>
</gene>
<keyword evidence="1" id="KW-0472">Membrane</keyword>